<feature type="non-terminal residue" evidence="1">
    <location>
        <position position="39"/>
    </location>
</feature>
<dbReference type="EMBL" id="CADCTR010002656">
    <property type="protein sequence ID" value="CAA9364665.1"/>
    <property type="molecule type" value="Genomic_DNA"/>
</dbReference>
<evidence type="ECO:0000313" key="1">
    <source>
        <dbReference type="EMBL" id="CAA9364665.1"/>
    </source>
</evidence>
<proteinExistence type="predicted"/>
<dbReference type="AlphaFoldDB" id="A0A6J4MRF4"/>
<reference evidence="1" key="1">
    <citation type="submission" date="2020-02" db="EMBL/GenBank/DDBJ databases">
        <authorList>
            <person name="Meier V. D."/>
        </authorList>
    </citation>
    <scope>NUCLEOTIDE SEQUENCE</scope>
    <source>
        <strain evidence="1">AVDCRST_MAG93</strain>
    </source>
</reference>
<protein>
    <submittedName>
        <fullName evidence="1">FIG172199: hypothetical thioredoxin family protein</fullName>
    </submittedName>
</protein>
<gene>
    <name evidence="1" type="ORF">AVDCRST_MAG93-7876</name>
</gene>
<sequence>MTTENIAHPPIAPLDEWLAARKQLLTREKEATRARDAVS</sequence>
<accession>A0A6J4MRF4</accession>
<name>A0A6J4MRF4_9CHLR</name>
<dbReference type="InterPro" id="IPR010296">
    <property type="entry name" value="DUF899_thioredox"/>
</dbReference>
<organism evidence="1">
    <name type="scientific">uncultured Chloroflexia bacterium</name>
    <dbReference type="NCBI Taxonomy" id="1672391"/>
    <lineage>
        <taxon>Bacteria</taxon>
        <taxon>Bacillati</taxon>
        <taxon>Chloroflexota</taxon>
        <taxon>Chloroflexia</taxon>
        <taxon>environmental samples</taxon>
    </lineage>
</organism>
<dbReference type="Pfam" id="PF05988">
    <property type="entry name" value="DUF899"/>
    <property type="match status" value="1"/>
</dbReference>